<gene>
    <name evidence="1" type="ORF">A3Q56_07175</name>
</gene>
<dbReference type="AlphaFoldDB" id="A0A177ASV1"/>
<proteinExistence type="predicted"/>
<dbReference type="Proteomes" id="UP000078046">
    <property type="component" value="Unassembled WGS sequence"/>
</dbReference>
<protein>
    <submittedName>
        <fullName evidence="1">Uncharacterized protein</fullName>
    </submittedName>
</protein>
<sequence length="89" mass="10305">MLDYDALFNINEPSIDIDYIPYDIELNDISDIISPEESLEDIKKNIISLPNENNNILSNKPLTFLDAFYTLVTIESFLLKISHMKLKKL</sequence>
<accession>A0A177ASV1</accession>
<reference evidence="1 2" key="1">
    <citation type="submission" date="2016-04" db="EMBL/GenBank/DDBJ databases">
        <title>The genome of Intoshia linei affirms orthonectids as highly simplified spiralians.</title>
        <authorList>
            <person name="Mikhailov K.V."/>
            <person name="Slusarev G.S."/>
            <person name="Nikitin M.A."/>
            <person name="Logacheva M.D."/>
            <person name="Penin A."/>
            <person name="Aleoshin V."/>
            <person name="Panchin Y.V."/>
        </authorList>
    </citation>
    <scope>NUCLEOTIDE SEQUENCE [LARGE SCALE GENOMIC DNA]</scope>
    <source>
        <strain evidence="1">Intl2013</strain>
        <tissue evidence="1">Whole animal</tissue>
    </source>
</reference>
<organism evidence="1 2">
    <name type="scientific">Intoshia linei</name>
    <dbReference type="NCBI Taxonomy" id="1819745"/>
    <lineage>
        <taxon>Eukaryota</taxon>
        <taxon>Metazoa</taxon>
        <taxon>Spiralia</taxon>
        <taxon>Lophotrochozoa</taxon>
        <taxon>Mesozoa</taxon>
        <taxon>Orthonectida</taxon>
        <taxon>Rhopaluridae</taxon>
        <taxon>Intoshia</taxon>
    </lineage>
</organism>
<evidence type="ECO:0000313" key="1">
    <source>
        <dbReference type="EMBL" id="OAF65097.1"/>
    </source>
</evidence>
<dbReference type="EMBL" id="LWCA01001449">
    <property type="protein sequence ID" value="OAF65097.1"/>
    <property type="molecule type" value="Genomic_DNA"/>
</dbReference>
<keyword evidence="2" id="KW-1185">Reference proteome</keyword>
<name>A0A177ASV1_9BILA</name>
<comment type="caution">
    <text evidence="1">The sequence shown here is derived from an EMBL/GenBank/DDBJ whole genome shotgun (WGS) entry which is preliminary data.</text>
</comment>
<evidence type="ECO:0000313" key="2">
    <source>
        <dbReference type="Proteomes" id="UP000078046"/>
    </source>
</evidence>